<evidence type="ECO:0000313" key="4">
    <source>
        <dbReference type="EnsemblProtists" id="EOD11054"/>
    </source>
</evidence>
<evidence type="ECO:0000256" key="2">
    <source>
        <dbReference type="SAM" id="MobiDB-lite"/>
    </source>
</evidence>
<feature type="region of interest" description="Disordered" evidence="2">
    <location>
        <begin position="201"/>
        <end position="222"/>
    </location>
</feature>
<keyword evidence="1" id="KW-0863">Zinc-finger</keyword>
<dbReference type="AlphaFoldDB" id="A0A0D3IIG9"/>
<dbReference type="KEGG" id="ehx:EMIHUDRAFT_437659"/>
<dbReference type="Proteomes" id="UP000013827">
    <property type="component" value="Unassembled WGS sequence"/>
</dbReference>
<dbReference type="EnsemblProtists" id="EOD11054">
    <property type="protein sequence ID" value="EOD11054"/>
    <property type="gene ID" value="EMIHUDRAFT_437659"/>
</dbReference>
<keyword evidence="1" id="KW-0862">Zinc</keyword>
<feature type="compositionally biased region" description="Low complexity" evidence="2">
    <location>
        <begin position="266"/>
        <end position="280"/>
    </location>
</feature>
<dbReference type="InterPro" id="IPR029063">
    <property type="entry name" value="SAM-dependent_MTases_sf"/>
</dbReference>
<dbReference type="GeneID" id="17257343"/>
<reference evidence="4" key="2">
    <citation type="submission" date="2024-10" db="UniProtKB">
        <authorList>
            <consortium name="EnsemblProtists"/>
        </authorList>
    </citation>
    <scope>IDENTIFICATION</scope>
</reference>
<dbReference type="SUPFAM" id="SSF53335">
    <property type="entry name" value="S-adenosyl-L-methionine-dependent methyltransferases"/>
    <property type="match status" value="1"/>
</dbReference>
<dbReference type="HOGENOM" id="CLU_870436_0_0_1"/>
<keyword evidence="5" id="KW-1185">Reference proteome</keyword>
<accession>A0A0D3IIG9</accession>
<dbReference type="Gene3D" id="3.40.50.150">
    <property type="entry name" value="Vaccinia Virus protein VP39"/>
    <property type="match status" value="1"/>
</dbReference>
<feature type="zinc finger region" description="C3H1-type" evidence="1">
    <location>
        <begin position="226"/>
        <end position="254"/>
    </location>
</feature>
<evidence type="ECO:0000256" key="1">
    <source>
        <dbReference type="PROSITE-ProRule" id="PRU00723"/>
    </source>
</evidence>
<feature type="domain" description="C3H1-type" evidence="3">
    <location>
        <begin position="226"/>
        <end position="254"/>
    </location>
</feature>
<name>A0A0D3IIG9_EMIH1</name>
<dbReference type="RefSeq" id="XP_005763483.1">
    <property type="nucleotide sequence ID" value="XM_005763426.1"/>
</dbReference>
<organism evidence="4 5">
    <name type="scientific">Emiliania huxleyi (strain CCMP1516)</name>
    <dbReference type="NCBI Taxonomy" id="280463"/>
    <lineage>
        <taxon>Eukaryota</taxon>
        <taxon>Haptista</taxon>
        <taxon>Haptophyta</taxon>
        <taxon>Prymnesiophyceae</taxon>
        <taxon>Isochrysidales</taxon>
        <taxon>Noelaerhabdaceae</taxon>
        <taxon>Emiliania</taxon>
    </lineage>
</organism>
<dbReference type="InterPro" id="IPR000571">
    <property type="entry name" value="Znf_CCCH"/>
</dbReference>
<keyword evidence="1" id="KW-0479">Metal-binding</keyword>
<dbReference type="PaxDb" id="2903-EOD11054"/>
<evidence type="ECO:0000313" key="5">
    <source>
        <dbReference type="Proteomes" id="UP000013827"/>
    </source>
</evidence>
<feature type="region of interest" description="Disordered" evidence="2">
    <location>
        <begin position="264"/>
        <end position="320"/>
    </location>
</feature>
<reference evidence="5" key="1">
    <citation type="journal article" date="2013" name="Nature">
        <title>Pan genome of the phytoplankton Emiliania underpins its global distribution.</title>
        <authorList>
            <person name="Read B.A."/>
            <person name="Kegel J."/>
            <person name="Klute M.J."/>
            <person name="Kuo A."/>
            <person name="Lefebvre S.C."/>
            <person name="Maumus F."/>
            <person name="Mayer C."/>
            <person name="Miller J."/>
            <person name="Monier A."/>
            <person name="Salamov A."/>
            <person name="Young J."/>
            <person name="Aguilar M."/>
            <person name="Claverie J.M."/>
            <person name="Frickenhaus S."/>
            <person name="Gonzalez K."/>
            <person name="Herman E.K."/>
            <person name="Lin Y.C."/>
            <person name="Napier J."/>
            <person name="Ogata H."/>
            <person name="Sarno A.F."/>
            <person name="Shmutz J."/>
            <person name="Schroeder D."/>
            <person name="de Vargas C."/>
            <person name="Verret F."/>
            <person name="von Dassow P."/>
            <person name="Valentin K."/>
            <person name="Van de Peer Y."/>
            <person name="Wheeler G."/>
            <person name="Dacks J.B."/>
            <person name="Delwiche C.F."/>
            <person name="Dyhrman S.T."/>
            <person name="Glockner G."/>
            <person name="John U."/>
            <person name="Richards T."/>
            <person name="Worden A.Z."/>
            <person name="Zhang X."/>
            <person name="Grigoriev I.V."/>
            <person name="Allen A.E."/>
            <person name="Bidle K."/>
            <person name="Borodovsky M."/>
            <person name="Bowler C."/>
            <person name="Brownlee C."/>
            <person name="Cock J.M."/>
            <person name="Elias M."/>
            <person name="Gladyshev V.N."/>
            <person name="Groth M."/>
            <person name="Guda C."/>
            <person name="Hadaegh A."/>
            <person name="Iglesias-Rodriguez M.D."/>
            <person name="Jenkins J."/>
            <person name="Jones B.M."/>
            <person name="Lawson T."/>
            <person name="Leese F."/>
            <person name="Lindquist E."/>
            <person name="Lobanov A."/>
            <person name="Lomsadze A."/>
            <person name="Malik S.B."/>
            <person name="Marsh M.E."/>
            <person name="Mackinder L."/>
            <person name="Mock T."/>
            <person name="Mueller-Roeber B."/>
            <person name="Pagarete A."/>
            <person name="Parker M."/>
            <person name="Probert I."/>
            <person name="Quesneville H."/>
            <person name="Raines C."/>
            <person name="Rensing S.A."/>
            <person name="Riano-Pachon D.M."/>
            <person name="Richier S."/>
            <person name="Rokitta S."/>
            <person name="Shiraiwa Y."/>
            <person name="Soanes D.M."/>
            <person name="van der Giezen M."/>
            <person name="Wahlund T.M."/>
            <person name="Williams B."/>
            <person name="Wilson W."/>
            <person name="Wolfe G."/>
            <person name="Wurch L.L."/>
        </authorList>
    </citation>
    <scope>NUCLEOTIDE SEQUENCE</scope>
</reference>
<dbReference type="GO" id="GO:0008270">
    <property type="term" value="F:zinc ion binding"/>
    <property type="evidence" value="ECO:0007669"/>
    <property type="project" value="UniProtKB-KW"/>
</dbReference>
<feature type="compositionally biased region" description="Low complexity" evidence="2">
    <location>
        <begin position="288"/>
        <end position="300"/>
    </location>
</feature>
<dbReference type="PROSITE" id="PS50103">
    <property type="entry name" value="ZF_C3H1"/>
    <property type="match status" value="1"/>
</dbReference>
<feature type="compositionally biased region" description="Gly residues" evidence="2">
    <location>
        <begin position="203"/>
        <end position="220"/>
    </location>
</feature>
<proteinExistence type="predicted"/>
<evidence type="ECO:0000259" key="3">
    <source>
        <dbReference type="PROSITE" id="PS50103"/>
    </source>
</evidence>
<sequence>MTVRLALDRLAHEAGSVPMLLVVPETPAFRCRAREAAAGAIVLEVGCSYGEATASLLAAGAASVLGLDSSIECLRSARGSERLAPHLSTGRLSLRLLDALRYPAQLQAAAQSVRPSVVLLDIGGDRDLPSVFRTLCALTDATSSRPPRLFLVKSRELYAAAAAAAAAGVGTWSTLRERLAKHVSPPPASGERVAERAREGLRAAGGGGGGGEGGASAGGVGREEAEATAPLCHAFLNTGACRRRKGCGFRHVQPDHPDAIADAAKRAAPGRAPSPAGCPRGSRRGCCRARASSPGSSARPPSRPRRAPQLRQCFYTGKVE</sequence>
<protein>
    <recommendedName>
        <fullName evidence="3">C3H1-type domain-containing protein</fullName>
    </recommendedName>
</protein>